<accession>A0ABV5I425</accession>
<name>A0ABV5I425_9RHOB</name>
<evidence type="ECO:0000256" key="1">
    <source>
        <dbReference type="ARBA" id="ARBA00023172"/>
    </source>
</evidence>
<proteinExistence type="predicted"/>
<reference evidence="3 4" key="1">
    <citation type="submission" date="2024-09" db="EMBL/GenBank/DDBJ databases">
        <authorList>
            <person name="Sun Q."/>
            <person name="Mori K."/>
        </authorList>
    </citation>
    <scope>NUCLEOTIDE SEQUENCE [LARGE SCALE GENOMIC DNA]</scope>
    <source>
        <strain evidence="3 4">CECT 9424</strain>
    </source>
</reference>
<keyword evidence="4" id="KW-1185">Reference proteome</keyword>
<protein>
    <submittedName>
        <fullName evidence="3">Tyrosine-type recombinase/integrase</fullName>
    </submittedName>
</protein>
<evidence type="ECO:0000313" key="3">
    <source>
        <dbReference type="EMBL" id="MFB9150961.1"/>
    </source>
</evidence>
<feature type="domain" description="Tyr recombinase" evidence="2">
    <location>
        <begin position="147"/>
        <end position="340"/>
    </location>
</feature>
<comment type="caution">
    <text evidence="3">The sequence shown here is derived from an EMBL/GenBank/DDBJ whole genome shotgun (WGS) entry which is preliminary data.</text>
</comment>
<dbReference type="Proteomes" id="UP001589670">
    <property type="component" value="Unassembled WGS sequence"/>
</dbReference>
<organism evidence="3 4">
    <name type="scientific">Roseovarius ramblicola</name>
    <dbReference type="NCBI Taxonomy" id="2022336"/>
    <lineage>
        <taxon>Bacteria</taxon>
        <taxon>Pseudomonadati</taxon>
        <taxon>Pseudomonadota</taxon>
        <taxon>Alphaproteobacteria</taxon>
        <taxon>Rhodobacterales</taxon>
        <taxon>Roseobacteraceae</taxon>
        <taxon>Roseovarius</taxon>
    </lineage>
</organism>
<dbReference type="Pfam" id="PF00589">
    <property type="entry name" value="Phage_integrase"/>
    <property type="match status" value="1"/>
</dbReference>
<dbReference type="InterPro" id="IPR002104">
    <property type="entry name" value="Integrase_catalytic"/>
</dbReference>
<gene>
    <name evidence="3" type="ORF">ACFFU4_14495</name>
</gene>
<dbReference type="InterPro" id="IPR011010">
    <property type="entry name" value="DNA_brk_join_enz"/>
</dbReference>
<dbReference type="InterPro" id="IPR013762">
    <property type="entry name" value="Integrase-like_cat_sf"/>
</dbReference>
<dbReference type="SUPFAM" id="SSF56349">
    <property type="entry name" value="DNA breaking-rejoining enzymes"/>
    <property type="match status" value="1"/>
</dbReference>
<keyword evidence="1" id="KW-0233">DNA recombination</keyword>
<evidence type="ECO:0000313" key="4">
    <source>
        <dbReference type="Proteomes" id="UP001589670"/>
    </source>
</evidence>
<dbReference type="PROSITE" id="PS51898">
    <property type="entry name" value="TYR_RECOMBINASE"/>
    <property type="match status" value="1"/>
</dbReference>
<evidence type="ECO:0000259" key="2">
    <source>
        <dbReference type="PROSITE" id="PS51898"/>
    </source>
</evidence>
<sequence>MSVHVRILPIDDWPPCDQDLWHRAIRNGGLFDEVGPLAHMTEQTLGMIMRGYGKWLSWLSKVHPELLSVHPADRLDLETFVSFIESNAHLSPHTQHFYADTTLRLLSRCFPDREWGQVKRAVLLLQGRAKAYVSHRKDGRILSGAHVLGEAMELETSAHQSTGSDQQRALRQRNGTIIAFLALIPIRRRALTSLRLGESVVIDGDDLLIVMRPDLTKTKSHWETLVPTSIAPLLVRYIQLTRPALMIQGGHDHNYLWVTNRGAPISDTSMGTLIRNQTRKLFGVPISPHLFRDIAATTMARASPEAVGNIRSLLDHRGHETAEKYYNHATALEIGRNHAQLIDSIRQGD</sequence>
<dbReference type="EMBL" id="JBHMEC010000020">
    <property type="protein sequence ID" value="MFB9150961.1"/>
    <property type="molecule type" value="Genomic_DNA"/>
</dbReference>
<dbReference type="Gene3D" id="1.10.443.10">
    <property type="entry name" value="Intergrase catalytic core"/>
    <property type="match status" value="1"/>
</dbReference>